<dbReference type="AlphaFoldDB" id="A0A195E1B0"/>
<evidence type="ECO:0000313" key="2">
    <source>
        <dbReference type="EMBL" id="KYN18940.1"/>
    </source>
</evidence>
<name>A0A195E1B0_9HYME</name>
<evidence type="ECO:0000313" key="3">
    <source>
        <dbReference type="Proteomes" id="UP000078492"/>
    </source>
</evidence>
<accession>A0A195E1B0</accession>
<sequence length="410" mass="47308">MNEREKDVENENTPPKKRLKSEKSRVQVTKRKFQSLWLQYPPFKGWLQEIKGENNKARCSACHCDITLSSGKHDLQCHMSTNKHKKSVMCMKETSSVKKLFDTHAENSLMASIESKQIKEAEIHISSIFALHPLAFQLIDHILPVFRQHRNVLDKITLGRKKCTNIVKNIISTVETENCFNTKSYTIFYFSVLKKLKCPIIKAYLYFLKYVLNIFNAFNALLQSSKVLISILHEESNKIIKNMSASGELVLPGMMHLWGCREKGEMLERLKELEGELGKMKVVTGEGKGEGGKESEGGKVEKGEGKEIWMERIRRLEKRSEWREREERKRNVVIKRIKGEKGEIERKIKEILVSLEREVVVEKIRMIEVGRQVRMIEVGKGYLDRGRSNVEREKDEIDDKAGISEGGGES</sequence>
<gene>
    <name evidence="2" type="ORF">ALC57_08783</name>
</gene>
<organism evidence="2 3">
    <name type="scientific">Trachymyrmex cornetzi</name>
    <dbReference type="NCBI Taxonomy" id="471704"/>
    <lineage>
        <taxon>Eukaryota</taxon>
        <taxon>Metazoa</taxon>
        <taxon>Ecdysozoa</taxon>
        <taxon>Arthropoda</taxon>
        <taxon>Hexapoda</taxon>
        <taxon>Insecta</taxon>
        <taxon>Pterygota</taxon>
        <taxon>Neoptera</taxon>
        <taxon>Endopterygota</taxon>
        <taxon>Hymenoptera</taxon>
        <taxon>Apocrita</taxon>
        <taxon>Aculeata</taxon>
        <taxon>Formicoidea</taxon>
        <taxon>Formicidae</taxon>
        <taxon>Myrmicinae</taxon>
        <taxon>Trachymyrmex</taxon>
    </lineage>
</organism>
<feature type="region of interest" description="Disordered" evidence="1">
    <location>
        <begin position="389"/>
        <end position="410"/>
    </location>
</feature>
<dbReference type="EMBL" id="KQ979824">
    <property type="protein sequence ID" value="KYN18940.1"/>
    <property type="molecule type" value="Genomic_DNA"/>
</dbReference>
<feature type="compositionally biased region" description="Basic and acidic residues" evidence="1">
    <location>
        <begin position="389"/>
        <end position="402"/>
    </location>
</feature>
<proteinExistence type="predicted"/>
<feature type="region of interest" description="Disordered" evidence="1">
    <location>
        <begin position="1"/>
        <end position="25"/>
    </location>
</feature>
<dbReference type="Proteomes" id="UP000078492">
    <property type="component" value="Unassembled WGS sequence"/>
</dbReference>
<protein>
    <submittedName>
        <fullName evidence="2">Uncharacterized protein</fullName>
    </submittedName>
</protein>
<evidence type="ECO:0000256" key="1">
    <source>
        <dbReference type="SAM" id="MobiDB-lite"/>
    </source>
</evidence>
<keyword evidence="3" id="KW-1185">Reference proteome</keyword>
<reference evidence="2 3" key="1">
    <citation type="submission" date="2015-09" db="EMBL/GenBank/DDBJ databases">
        <title>Trachymyrmex cornetzi WGS genome.</title>
        <authorList>
            <person name="Nygaard S."/>
            <person name="Hu H."/>
            <person name="Boomsma J."/>
            <person name="Zhang G."/>
        </authorList>
    </citation>
    <scope>NUCLEOTIDE SEQUENCE [LARGE SCALE GENOMIC DNA]</scope>
    <source>
        <strain evidence="2">Tcor2-1</strain>
        <tissue evidence="2">Whole body</tissue>
    </source>
</reference>